<protein>
    <submittedName>
        <fullName evidence="5">LacI family transcriptional regulator</fullName>
    </submittedName>
</protein>
<keyword evidence="3" id="KW-0804">Transcription</keyword>
<dbReference type="InterPro" id="IPR010982">
    <property type="entry name" value="Lambda_DNA-bd_dom_sf"/>
</dbReference>
<dbReference type="CDD" id="cd06307">
    <property type="entry name" value="PBP1_sugar_binding"/>
    <property type="match status" value="1"/>
</dbReference>
<reference evidence="5 6" key="1">
    <citation type="submission" date="2018-04" db="EMBL/GenBank/DDBJ databases">
        <title>Genomic Encyclopedia of Archaeal and Bacterial Type Strains, Phase II (KMG-II): from individual species to whole genera.</title>
        <authorList>
            <person name="Goeker M."/>
        </authorList>
    </citation>
    <scope>NUCLEOTIDE SEQUENCE [LARGE SCALE GENOMIC DNA]</scope>
    <source>
        <strain evidence="5 6">DSM 29329</strain>
    </source>
</reference>
<dbReference type="InterPro" id="IPR000843">
    <property type="entry name" value="HTH_LacI"/>
</dbReference>
<dbReference type="GO" id="GO:0000976">
    <property type="term" value="F:transcription cis-regulatory region binding"/>
    <property type="evidence" value="ECO:0007669"/>
    <property type="project" value="TreeGrafter"/>
</dbReference>
<dbReference type="GO" id="GO:0003700">
    <property type="term" value="F:DNA-binding transcription factor activity"/>
    <property type="evidence" value="ECO:0007669"/>
    <property type="project" value="TreeGrafter"/>
</dbReference>
<dbReference type="SUPFAM" id="SSF47413">
    <property type="entry name" value="lambda repressor-like DNA-binding domains"/>
    <property type="match status" value="1"/>
</dbReference>
<accession>A0A2T6B165</accession>
<dbReference type="PROSITE" id="PS50932">
    <property type="entry name" value="HTH_LACI_2"/>
    <property type="match status" value="1"/>
</dbReference>
<dbReference type="Gene3D" id="1.10.260.40">
    <property type="entry name" value="lambda repressor-like DNA-binding domains"/>
    <property type="match status" value="1"/>
</dbReference>
<feature type="domain" description="HTH lacI-type" evidence="4">
    <location>
        <begin position="4"/>
        <end position="58"/>
    </location>
</feature>
<comment type="caution">
    <text evidence="5">The sequence shown here is derived from an EMBL/GenBank/DDBJ whole genome shotgun (WGS) entry which is preliminary data.</text>
</comment>
<evidence type="ECO:0000313" key="6">
    <source>
        <dbReference type="Proteomes" id="UP000244069"/>
    </source>
</evidence>
<dbReference type="AlphaFoldDB" id="A0A2T6B165"/>
<dbReference type="InterPro" id="IPR028082">
    <property type="entry name" value="Peripla_BP_I"/>
</dbReference>
<evidence type="ECO:0000259" key="4">
    <source>
        <dbReference type="PROSITE" id="PS50932"/>
    </source>
</evidence>
<dbReference type="Gene3D" id="3.40.50.2300">
    <property type="match status" value="2"/>
</dbReference>
<dbReference type="EMBL" id="QBKN01000006">
    <property type="protein sequence ID" value="PTX49800.1"/>
    <property type="molecule type" value="Genomic_DNA"/>
</dbReference>
<dbReference type="PROSITE" id="PS00356">
    <property type="entry name" value="HTH_LACI_1"/>
    <property type="match status" value="1"/>
</dbReference>
<evidence type="ECO:0000256" key="1">
    <source>
        <dbReference type="ARBA" id="ARBA00023015"/>
    </source>
</evidence>
<evidence type="ECO:0000256" key="3">
    <source>
        <dbReference type="ARBA" id="ARBA00023163"/>
    </source>
</evidence>
<keyword evidence="6" id="KW-1185">Reference proteome</keyword>
<dbReference type="PANTHER" id="PTHR30146">
    <property type="entry name" value="LACI-RELATED TRANSCRIPTIONAL REPRESSOR"/>
    <property type="match status" value="1"/>
</dbReference>
<name>A0A2T6B165_9RHOB</name>
<evidence type="ECO:0000256" key="2">
    <source>
        <dbReference type="ARBA" id="ARBA00023125"/>
    </source>
</evidence>
<dbReference type="Pfam" id="PF00356">
    <property type="entry name" value="LacI"/>
    <property type="match status" value="1"/>
</dbReference>
<keyword evidence="2" id="KW-0238">DNA-binding</keyword>
<dbReference type="RefSeq" id="WP_107975411.1">
    <property type="nucleotide sequence ID" value="NZ_BMEZ01000006.1"/>
</dbReference>
<dbReference type="Proteomes" id="UP000244069">
    <property type="component" value="Unassembled WGS sequence"/>
</dbReference>
<dbReference type="PANTHER" id="PTHR30146:SF152">
    <property type="entry name" value="TRANSCRIPTIONAL REGULATORY PROTEIN"/>
    <property type="match status" value="1"/>
</dbReference>
<dbReference type="OrthoDB" id="9805774at2"/>
<dbReference type="SMART" id="SM00354">
    <property type="entry name" value="HTH_LACI"/>
    <property type="match status" value="1"/>
</dbReference>
<evidence type="ECO:0000313" key="5">
    <source>
        <dbReference type="EMBL" id="PTX49800.1"/>
    </source>
</evidence>
<keyword evidence="1" id="KW-0805">Transcription regulation</keyword>
<proteinExistence type="predicted"/>
<dbReference type="Pfam" id="PF13407">
    <property type="entry name" value="Peripla_BP_4"/>
    <property type="match status" value="1"/>
</dbReference>
<organism evidence="5 6">
    <name type="scientific">Allosediminivita pacifica</name>
    <dbReference type="NCBI Taxonomy" id="1267769"/>
    <lineage>
        <taxon>Bacteria</taxon>
        <taxon>Pseudomonadati</taxon>
        <taxon>Pseudomonadota</taxon>
        <taxon>Alphaproteobacteria</taxon>
        <taxon>Rhodobacterales</taxon>
        <taxon>Paracoccaceae</taxon>
        <taxon>Allosediminivita</taxon>
    </lineage>
</organism>
<dbReference type="InterPro" id="IPR025997">
    <property type="entry name" value="SBP_2_dom"/>
</dbReference>
<dbReference type="SUPFAM" id="SSF53822">
    <property type="entry name" value="Periplasmic binding protein-like I"/>
    <property type="match status" value="1"/>
</dbReference>
<gene>
    <name evidence="5" type="ORF">C8N44_106178</name>
</gene>
<sequence>MRAPTLTDVARHAGVSYATADRVVNARGGVAEKSAERVRRAIAELGYVRNVAAANLSQGRTYRFAAIVPKGQDTIFSKMQGLLEREREKLALDRVELLIEQVEAFDPRQLADCLARLDRDGIDAVSLVGTNHPAVIEAMTLLRARGATIVTLVSDMPEEARDAYVGIDNAVAGRTVARLIGMAHGGQPGRVLPIVGAMTARDHAERLAGLREVLTETFPDIRLLHQIEGRDRPELVAARVGAALEAEKGITAIYSLGAGNPGLIEILRERSAPAPRPVVVVHELLEHSRAALEEGLIDVVIDQRPEDEIQRALEIMRRGADRLPPDPVAPLGAAIYVKENLPPEMGAKTGDD</sequence>
<dbReference type="CDD" id="cd01392">
    <property type="entry name" value="HTH_LacI"/>
    <property type="match status" value="1"/>
</dbReference>